<dbReference type="InParanoid" id="A0A2J7Q417"/>
<evidence type="ECO:0000313" key="2">
    <source>
        <dbReference type="EMBL" id="PNF23327.1"/>
    </source>
</evidence>
<dbReference type="Proteomes" id="UP000235965">
    <property type="component" value="Unassembled WGS sequence"/>
</dbReference>
<dbReference type="CDD" id="cd01650">
    <property type="entry name" value="RT_nLTR_like"/>
    <property type="match status" value="1"/>
</dbReference>
<dbReference type="AlphaFoldDB" id="A0A2J7Q417"/>
<dbReference type="Gene3D" id="3.60.10.10">
    <property type="entry name" value="Endonuclease/exonuclease/phosphatase"/>
    <property type="match status" value="1"/>
</dbReference>
<dbReference type="SUPFAM" id="SSF56219">
    <property type="entry name" value="DNase I-like"/>
    <property type="match status" value="1"/>
</dbReference>
<feature type="non-terminal residue" evidence="2">
    <location>
        <position position="1"/>
    </location>
</feature>
<evidence type="ECO:0000313" key="3">
    <source>
        <dbReference type="Proteomes" id="UP000235965"/>
    </source>
</evidence>
<evidence type="ECO:0000259" key="1">
    <source>
        <dbReference type="PROSITE" id="PS50878"/>
    </source>
</evidence>
<sequence length="443" mass="50220">FNYSLICAHAPTEDKSVEEKDSFYDELDEIYGECSKRDCKIIIGDMNAKVGREDVYSSVIGTHSLRNKSNDNGMRLINVASSRNMVVGSTVFNHKDIHKRTWKCPDGNVFNQIDHILINVGHFSDLMDVSSYRGANIDSDHYLIISKIRSRISTARKIQGSQAKKLNCGKLVEQGVATRYTGLSSECLAGLSDSEDVSEAWRMSPEQAEGMTIDRNQGFFEAKEPAPTIKEVEQAIKKLKNNKALGMDLVTAELVKFAGPEYAKHLHQLISKIWITEIIPEEWNLSTVCPIHKKGDVMICSNYRGISLLCIAHKIFSNILFNRLSPFVEGIIGYCQCGFCQRRSTNDHIFTIRHVLEKCNESQIETHHLFIDFRSAYDSIDRDSLFLTMEEMHIPWKLIALVRATMRKAQCQIKIQNMLFSPIITRNGVRQGDSLACLLFNIV</sequence>
<proteinExistence type="predicted"/>
<reference evidence="2 3" key="1">
    <citation type="submission" date="2017-12" db="EMBL/GenBank/DDBJ databases">
        <title>Hemimetabolous genomes reveal molecular basis of termite eusociality.</title>
        <authorList>
            <person name="Harrison M.C."/>
            <person name="Jongepier E."/>
            <person name="Robertson H.M."/>
            <person name="Arning N."/>
            <person name="Bitard-Feildel T."/>
            <person name="Chao H."/>
            <person name="Childers C.P."/>
            <person name="Dinh H."/>
            <person name="Doddapaneni H."/>
            <person name="Dugan S."/>
            <person name="Gowin J."/>
            <person name="Greiner C."/>
            <person name="Han Y."/>
            <person name="Hu H."/>
            <person name="Hughes D.S.T."/>
            <person name="Huylmans A.-K."/>
            <person name="Kemena C."/>
            <person name="Kremer L.P.M."/>
            <person name="Lee S.L."/>
            <person name="Lopez-Ezquerra A."/>
            <person name="Mallet L."/>
            <person name="Monroy-Kuhn J.M."/>
            <person name="Moser A."/>
            <person name="Murali S.C."/>
            <person name="Muzny D.M."/>
            <person name="Otani S."/>
            <person name="Piulachs M.-D."/>
            <person name="Poelchau M."/>
            <person name="Qu J."/>
            <person name="Schaub F."/>
            <person name="Wada-Katsumata A."/>
            <person name="Worley K.C."/>
            <person name="Xie Q."/>
            <person name="Ylla G."/>
            <person name="Poulsen M."/>
            <person name="Gibbs R.A."/>
            <person name="Schal C."/>
            <person name="Richards S."/>
            <person name="Belles X."/>
            <person name="Korb J."/>
            <person name="Bornberg-Bauer E."/>
        </authorList>
    </citation>
    <scope>NUCLEOTIDE SEQUENCE [LARGE SCALE GENOMIC DNA]</scope>
    <source>
        <tissue evidence="2">Whole body</tissue>
    </source>
</reference>
<protein>
    <recommendedName>
        <fullName evidence="1">Reverse transcriptase domain-containing protein</fullName>
    </recommendedName>
</protein>
<comment type="caution">
    <text evidence="2">The sequence shown here is derived from an EMBL/GenBank/DDBJ whole genome shotgun (WGS) entry which is preliminary data.</text>
</comment>
<organism evidence="2 3">
    <name type="scientific">Cryptotermes secundus</name>
    <dbReference type="NCBI Taxonomy" id="105785"/>
    <lineage>
        <taxon>Eukaryota</taxon>
        <taxon>Metazoa</taxon>
        <taxon>Ecdysozoa</taxon>
        <taxon>Arthropoda</taxon>
        <taxon>Hexapoda</taxon>
        <taxon>Insecta</taxon>
        <taxon>Pterygota</taxon>
        <taxon>Neoptera</taxon>
        <taxon>Polyneoptera</taxon>
        <taxon>Dictyoptera</taxon>
        <taxon>Blattodea</taxon>
        <taxon>Blattoidea</taxon>
        <taxon>Termitoidae</taxon>
        <taxon>Kalotermitidae</taxon>
        <taxon>Cryptotermitinae</taxon>
        <taxon>Cryptotermes</taxon>
    </lineage>
</organism>
<dbReference type="Pfam" id="PF00078">
    <property type="entry name" value="RVT_1"/>
    <property type="match status" value="1"/>
</dbReference>
<dbReference type="EMBL" id="NEVH01018411">
    <property type="protein sequence ID" value="PNF23327.1"/>
    <property type="molecule type" value="Genomic_DNA"/>
</dbReference>
<keyword evidence="3" id="KW-1185">Reference proteome</keyword>
<dbReference type="PROSITE" id="PS50878">
    <property type="entry name" value="RT_POL"/>
    <property type="match status" value="1"/>
</dbReference>
<dbReference type="InterPro" id="IPR000477">
    <property type="entry name" value="RT_dom"/>
</dbReference>
<feature type="domain" description="Reverse transcriptase" evidence="1">
    <location>
        <begin position="272"/>
        <end position="443"/>
    </location>
</feature>
<dbReference type="PANTHER" id="PTHR19446">
    <property type="entry name" value="REVERSE TRANSCRIPTASES"/>
    <property type="match status" value="1"/>
</dbReference>
<dbReference type="InterPro" id="IPR036691">
    <property type="entry name" value="Endo/exonu/phosph_ase_sf"/>
</dbReference>
<gene>
    <name evidence="2" type="ORF">B7P43_G15831</name>
</gene>
<name>A0A2J7Q417_9NEOP</name>
<accession>A0A2J7Q417</accession>